<evidence type="ECO:0000313" key="2">
    <source>
        <dbReference type="Proteomes" id="UP000005583"/>
    </source>
</evidence>
<dbReference type="RefSeq" id="WP_007125870.1">
    <property type="nucleotide sequence ID" value="NZ_AZFO01000008.1"/>
</dbReference>
<dbReference type="GO" id="GO:0003677">
    <property type="term" value="F:DNA binding"/>
    <property type="evidence" value="ECO:0007669"/>
    <property type="project" value="InterPro"/>
</dbReference>
<evidence type="ECO:0000313" key="1">
    <source>
        <dbReference type="EMBL" id="EEJ71762.1"/>
    </source>
</evidence>
<dbReference type="Proteomes" id="UP000005583">
    <property type="component" value="Unassembled WGS sequence"/>
</dbReference>
<keyword evidence="2" id="KW-1185">Reference proteome</keyword>
<name>C2ENX9_9LACO</name>
<dbReference type="STRING" id="525365.HMPREF0548_1375"/>
<dbReference type="eggNOG" id="ENOG5030A0B">
    <property type="taxonomic scope" value="Bacteria"/>
</dbReference>
<sequence>MLNIGQVLKEERLAQNKTQREWIKNIHLSVSRYSEIENGIIKNGKKADIDSEQLILLLKNNNVDIMEFFSKLQDDVSLTDELSLELSQSFNSGDIKKANEIKNKILTDPEVSLGLKYRAILVTAELKDHMASLDQNTIDEISNYLYKSNDWVKNKEALILFGNSMPRMNQSILQRRMKQIIKEYADISRFPDSVQRRISTICINYVFNAIFVYKMGTYVRKSLDLIESLPANDVYGLKKLVGQYYADYLKGDQKHMTELKDLLARCGYTSLANRLSFDISK</sequence>
<organism evidence="1 2">
    <name type="scientific">Lactobacillus ultunensis DSM 16047</name>
    <dbReference type="NCBI Taxonomy" id="525365"/>
    <lineage>
        <taxon>Bacteria</taxon>
        <taxon>Bacillati</taxon>
        <taxon>Bacillota</taxon>
        <taxon>Bacilli</taxon>
        <taxon>Lactobacillales</taxon>
        <taxon>Lactobacillaceae</taxon>
        <taxon>Lactobacillus</taxon>
    </lineage>
</organism>
<gene>
    <name evidence="1" type="ORF">HMPREF0548_1375</name>
</gene>
<dbReference type="InterPro" id="IPR010982">
    <property type="entry name" value="Lambda_DNA-bd_dom_sf"/>
</dbReference>
<protein>
    <recommendedName>
        <fullName evidence="3">DNA-binding helix-turn-helix protein</fullName>
    </recommendedName>
</protein>
<dbReference type="HOGENOM" id="CLU_072045_3_2_9"/>
<dbReference type="SUPFAM" id="SSF47413">
    <property type="entry name" value="lambda repressor-like DNA-binding domains"/>
    <property type="match status" value="1"/>
</dbReference>
<dbReference type="AlphaFoldDB" id="C2ENX9"/>
<dbReference type="InterPro" id="IPR001387">
    <property type="entry name" value="Cro/C1-type_HTH"/>
</dbReference>
<reference evidence="1 2" key="1">
    <citation type="submission" date="2009-01" db="EMBL/GenBank/DDBJ databases">
        <authorList>
            <person name="Qin X."/>
            <person name="Bachman B."/>
            <person name="Battles P."/>
            <person name="Bell A."/>
            <person name="Bess C."/>
            <person name="Bickham C."/>
            <person name="Chaboub L."/>
            <person name="Chen D."/>
            <person name="Coyle M."/>
            <person name="Deiros D.R."/>
            <person name="Dinh H."/>
            <person name="Forbes L."/>
            <person name="Fowler G."/>
            <person name="Francisco L."/>
            <person name="Fu Q."/>
            <person name="Gubbala S."/>
            <person name="Hale W."/>
            <person name="Han Y."/>
            <person name="Hemphill L."/>
            <person name="Highlander S.K."/>
            <person name="Hirani K."/>
            <person name="Hogues M."/>
            <person name="Jackson L."/>
            <person name="Jakkamsetti A."/>
            <person name="Javaid M."/>
            <person name="Jiang H."/>
            <person name="Korchina V."/>
            <person name="Kovar C."/>
            <person name="Lara F."/>
            <person name="Lee S."/>
            <person name="Mata R."/>
            <person name="Mathew T."/>
            <person name="Moen C."/>
            <person name="Morales K."/>
            <person name="Munidasa M."/>
            <person name="Nazareth L."/>
            <person name="Ngo R."/>
            <person name="Nguyen L."/>
            <person name="Okwuonu G."/>
            <person name="Ongeri F."/>
            <person name="Patil S."/>
            <person name="Petrosino J."/>
            <person name="Pham C."/>
            <person name="Pham P."/>
            <person name="Pu L.-L."/>
            <person name="Puazo M."/>
            <person name="Raj R."/>
            <person name="Reid J."/>
            <person name="Rouhana J."/>
            <person name="Saada N."/>
            <person name="Shang Y."/>
            <person name="Simmons D."/>
            <person name="Thornton R."/>
            <person name="Warren J."/>
            <person name="Weissenberger G."/>
            <person name="Zhang J."/>
            <person name="Zhang L."/>
            <person name="Zhou C."/>
            <person name="Zhu D."/>
            <person name="Muzny D."/>
            <person name="Worley K."/>
            <person name="Gibbs R."/>
        </authorList>
    </citation>
    <scope>NUCLEOTIDE SEQUENCE [LARGE SCALE GENOMIC DNA]</scope>
    <source>
        <strain evidence="1 2">DSM 16047</strain>
    </source>
</reference>
<dbReference type="Gene3D" id="1.10.260.40">
    <property type="entry name" value="lambda repressor-like DNA-binding domains"/>
    <property type="match status" value="1"/>
</dbReference>
<dbReference type="EMBL" id="ACGU01000064">
    <property type="protein sequence ID" value="EEJ71762.1"/>
    <property type="molecule type" value="Genomic_DNA"/>
</dbReference>
<comment type="caution">
    <text evidence="1">The sequence shown here is derived from an EMBL/GenBank/DDBJ whole genome shotgun (WGS) entry which is preliminary data.</text>
</comment>
<proteinExistence type="predicted"/>
<dbReference type="CDD" id="cd00093">
    <property type="entry name" value="HTH_XRE"/>
    <property type="match status" value="1"/>
</dbReference>
<accession>C2ENX9</accession>
<evidence type="ECO:0008006" key="3">
    <source>
        <dbReference type="Google" id="ProtNLM"/>
    </source>
</evidence>